<feature type="binding site" evidence="15">
    <location>
        <position position="443"/>
    </location>
    <ligand>
        <name>Zn(2+)</name>
        <dbReference type="ChEBI" id="CHEBI:29105"/>
        <note>catalytic</note>
    </ligand>
</feature>
<dbReference type="Pfam" id="PF17862">
    <property type="entry name" value="AAA_lid_3"/>
    <property type="match status" value="1"/>
</dbReference>
<dbReference type="SUPFAM" id="SSF140990">
    <property type="entry name" value="FtsH protease domain-like"/>
    <property type="match status" value="1"/>
</dbReference>
<comment type="subcellular location">
    <subcellularLocation>
        <location evidence="15">Cell membrane</location>
        <topology evidence="15">Multi-pass membrane protein</topology>
        <orientation evidence="15">Cytoplasmic side</orientation>
    </subcellularLocation>
    <subcellularLocation>
        <location evidence="1">Membrane</location>
    </subcellularLocation>
</comment>
<dbReference type="Proteomes" id="UP000787472">
    <property type="component" value="Unassembled WGS sequence"/>
</dbReference>
<feature type="transmembrane region" description="Helical" evidence="15">
    <location>
        <begin position="123"/>
        <end position="144"/>
    </location>
</feature>
<evidence type="ECO:0000256" key="2">
    <source>
        <dbReference type="ARBA" id="ARBA00010044"/>
    </source>
</evidence>
<comment type="similarity">
    <text evidence="16">Belongs to the AAA ATPase family.</text>
</comment>
<evidence type="ECO:0000259" key="18">
    <source>
        <dbReference type="SMART" id="SM00382"/>
    </source>
</evidence>
<keyword evidence="10 15" id="KW-0067">ATP-binding</keyword>
<comment type="similarity">
    <text evidence="2 15">In the C-terminal section; belongs to the peptidase M41 family.</text>
</comment>
<feature type="region of interest" description="Disordered" evidence="17">
    <location>
        <begin position="1"/>
        <end position="21"/>
    </location>
</feature>
<evidence type="ECO:0000256" key="14">
    <source>
        <dbReference type="ARBA" id="ARBA00061570"/>
    </source>
</evidence>
<keyword evidence="3 15" id="KW-1003">Cell membrane</keyword>
<name>A0A9E5JPX5_9GAMM</name>
<evidence type="ECO:0000256" key="13">
    <source>
        <dbReference type="ARBA" id="ARBA00023136"/>
    </source>
</evidence>
<dbReference type="Gene3D" id="1.20.58.760">
    <property type="entry name" value="Peptidase M41"/>
    <property type="match status" value="1"/>
</dbReference>
<feature type="domain" description="AAA+ ATPase" evidence="18">
    <location>
        <begin position="214"/>
        <end position="353"/>
    </location>
</feature>
<dbReference type="HAMAP" id="MF_01458">
    <property type="entry name" value="FtsH"/>
    <property type="match status" value="1"/>
</dbReference>
<evidence type="ECO:0000256" key="11">
    <source>
        <dbReference type="ARBA" id="ARBA00022989"/>
    </source>
</evidence>
<dbReference type="GO" id="GO:0004222">
    <property type="term" value="F:metalloendopeptidase activity"/>
    <property type="evidence" value="ECO:0007669"/>
    <property type="project" value="InterPro"/>
</dbReference>
<feature type="transmembrane region" description="Helical" evidence="15">
    <location>
        <begin position="28"/>
        <end position="45"/>
    </location>
</feature>
<dbReference type="InterPro" id="IPR011546">
    <property type="entry name" value="Pept_M41_FtsH_extracell"/>
</dbReference>
<keyword evidence="6 15" id="KW-0479">Metal-binding</keyword>
<evidence type="ECO:0000256" key="9">
    <source>
        <dbReference type="ARBA" id="ARBA00022833"/>
    </source>
</evidence>
<dbReference type="GO" id="GO:0006508">
    <property type="term" value="P:proteolysis"/>
    <property type="evidence" value="ECO:0007669"/>
    <property type="project" value="UniProtKB-KW"/>
</dbReference>
<evidence type="ECO:0000256" key="16">
    <source>
        <dbReference type="RuleBase" id="RU003651"/>
    </source>
</evidence>
<dbReference type="RefSeq" id="WP_167181506.1">
    <property type="nucleotide sequence ID" value="NZ_JAAONZ010000002.1"/>
</dbReference>
<keyword evidence="4 15" id="KW-0645">Protease</keyword>
<proteinExistence type="inferred from homology"/>
<dbReference type="Gene3D" id="3.40.50.300">
    <property type="entry name" value="P-loop containing nucleotide triphosphate hydrolases"/>
    <property type="match status" value="1"/>
</dbReference>
<gene>
    <name evidence="19" type="primary">hflB</name>
    <name evidence="15" type="synonym">ftsH</name>
    <name evidence="19" type="ORF">G8770_02625</name>
</gene>
<dbReference type="GO" id="GO:0005886">
    <property type="term" value="C:plasma membrane"/>
    <property type="evidence" value="ECO:0007669"/>
    <property type="project" value="UniProtKB-SubCell"/>
</dbReference>
<keyword evidence="13 15" id="KW-0472">Membrane</keyword>
<dbReference type="EMBL" id="JAAONZ010000002">
    <property type="protein sequence ID" value="NHO64443.1"/>
    <property type="molecule type" value="Genomic_DNA"/>
</dbReference>
<evidence type="ECO:0000256" key="8">
    <source>
        <dbReference type="ARBA" id="ARBA00022801"/>
    </source>
</evidence>
<dbReference type="InterPro" id="IPR037219">
    <property type="entry name" value="Peptidase_M41-like"/>
</dbReference>
<comment type="cofactor">
    <cofactor evidence="15">
        <name>Zn(2+)</name>
        <dbReference type="ChEBI" id="CHEBI:29105"/>
    </cofactor>
    <text evidence="15">Binds 1 zinc ion per subunit.</text>
</comment>
<evidence type="ECO:0000256" key="15">
    <source>
        <dbReference type="HAMAP-Rule" id="MF_01458"/>
    </source>
</evidence>
<dbReference type="SUPFAM" id="SSF52540">
    <property type="entry name" value="P-loop containing nucleoside triphosphate hydrolases"/>
    <property type="match status" value="1"/>
</dbReference>
<evidence type="ECO:0000256" key="1">
    <source>
        <dbReference type="ARBA" id="ARBA00004370"/>
    </source>
</evidence>
<feature type="active site" evidence="15">
    <location>
        <position position="444"/>
    </location>
</feature>
<accession>A0A9E5JPX5</accession>
<dbReference type="NCBIfam" id="TIGR01241">
    <property type="entry name" value="FtsH_fam"/>
    <property type="match status" value="1"/>
</dbReference>
<feature type="binding site" evidence="15">
    <location>
        <position position="519"/>
    </location>
    <ligand>
        <name>Zn(2+)</name>
        <dbReference type="ChEBI" id="CHEBI:29105"/>
        <note>catalytic</note>
    </ligand>
</feature>
<dbReference type="GO" id="GO:0005524">
    <property type="term" value="F:ATP binding"/>
    <property type="evidence" value="ECO:0007669"/>
    <property type="project" value="UniProtKB-UniRule"/>
</dbReference>
<keyword evidence="11 15" id="KW-1133">Transmembrane helix</keyword>
<dbReference type="PANTHER" id="PTHR23076">
    <property type="entry name" value="METALLOPROTEASE M41 FTSH"/>
    <property type="match status" value="1"/>
</dbReference>
<keyword evidence="20" id="KW-1185">Reference proteome</keyword>
<evidence type="ECO:0000256" key="5">
    <source>
        <dbReference type="ARBA" id="ARBA00022692"/>
    </source>
</evidence>
<dbReference type="GO" id="GO:0008270">
    <property type="term" value="F:zinc ion binding"/>
    <property type="evidence" value="ECO:0007669"/>
    <property type="project" value="UniProtKB-UniRule"/>
</dbReference>
<dbReference type="SMART" id="SM00382">
    <property type="entry name" value="AAA"/>
    <property type="match status" value="1"/>
</dbReference>
<dbReference type="GO" id="GO:0004176">
    <property type="term" value="F:ATP-dependent peptidase activity"/>
    <property type="evidence" value="ECO:0007669"/>
    <property type="project" value="InterPro"/>
</dbReference>
<reference evidence="19" key="1">
    <citation type="submission" date="2020-03" db="EMBL/GenBank/DDBJ databases">
        <authorList>
            <person name="Guo F."/>
        </authorList>
    </citation>
    <scope>NUCLEOTIDE SEQUENCE</scope>
    <source>
        <strain evidence="19">JCM 30134</strain>
    </source>
</reference>
<dbReference type="GO" id="GO:0016887">
    <property type="term" value="F:ATP hydrolysis activity"/>
    <property type="evidence" value="ECO:0007669"/>
    <property type="project" value="UniProtKB-UniRule"/>
</dbReference>
<organism evidence="19 20">
    <name type="scientific">Pseudomaricurvus hydrocarbonicus</name>
    <dbReference type="NCBI Taxonomy" id="1470433"/>
    <lineage>
        <taxon>Bacteria</taxon>
        <taxon>Pseudomonadati</taxon>
        <taxon>Pseudomonadota</taxon>
        <taxon>Gammaproteobacteria</taxon>
        <taxon>Cellvibrionales</taxon>
        <taxon>Cellvibrionaceae</taxon>
        <taxon>Pseudomaricurvus</taxon>
    </lineage>
</organism>
<dbReference type="CDD" id="cd19501">
    <property type="entry name" value="RecA-like_FtsH"/>
    <property type="match status" value="1"/>
</dbReference>
<sequence>MSTPPPDKPSDKGGPPRKPPEALHRDPWFVWLMMAVFFSYFWLAQGQDQQSPLLPYSEFIQSLESGEIGRVEIRGLDLSGGYNNSDKSVDFRTRLPEFIGDEFLQKLESADVDVNVKSSETPVWVNLLVGFLPWVFIIGVFVLLSRSVQSRMGGMGGLGGGLSFSNSKARRFEKKEGGITYDDVAGLEGAKQDLGDIIEFLKNPEKYQALGAKIPKGILMMGAPGTGKTLLARATAAEAGVPFFSITGSEFIELYVGVGASRVRDMFLTARKEAPALIFIDEIDSVGRIRGTGMGGGNDEREQTLNQILAEMDGFDPEDVVVVLAATNRPDVLDPALLRPGRFDRKVVLDLPDKAARVAIFQVHTRKTPLASDVDLKKLAGMTVGFSGADIENLVNEASLRAAREDRHDVTSDDFLVAREKVLMGDERPNLLTSAERERVACHEAGHGLITFYSEHSDPLQKISIVPRGRALGVTEQLASEERHNFDEDFLRDRLRIFMGGRCAEQLLYHNCSSGAADDLKQATKLARQMVVNWGMSKDVGPMGFAEGERHPFLGRELTEPRPYSEALAEKIDEEVKQLLLRAEAEAMELLDKHRQGLDKLMAELLEHESLGSEEVVACLS</sequence>
<dbReference type="Gene3D" id="1.10.8.60">
    <property type="match status" value="1"/>
</dbReference>
<evidence type="ECO:0000256" key="17">
    <source>
        <dbReference type="SAM" id="MobiDB-lite"/>
    </source>
</evidence>
<evidence type="ECO:0000313" key="20">
    <source>
        <dbReference type="Proteomes" id="UP000787472"/>
    </source>
</evidence>
<dbReference type="FunFam" id="3.40.50.300:FF:000001">
    <property type="entry name" value="ATP-dependent zinc metalloprotease FtsH"/>
    <property type="match status" value="1"/>
</dbReference>
<keyword evidence="12 15" id="KW-0482">Metalloprotease</keyword>
<comment type="similarity">
    <text evidence="14 15">In the central section; belongs to the AAA ATPase family.</text>
</comment>
<evidence type="ECO:0000256" key="4">
    <source>
        <dbReference type="ARBA" id="ARBA00022670"/>
    </source>
</evidence>
<comment type="subunit">
    <text evidence="15">Homohexamer.</text>
</comment>
<dbReference type="AlphaFoldDB" id="A0A9E5JPX5"/>
<dbReference type="FunFam" id="1.20.58.760:FF:000001">
    <property type="entry name" value="ATP-dependent zinc metalloprotease FtsH"/>
    <property type="match status" value="1"/>
</dbReference>
<feature type="binding site" evidence="15">
    <location>
        <position position="447"/>
    </location>
    <ligand>
        <name>Zn(2+)</name>
        <dbReference type="ChEBI" id="CHEBI:29105"/>
        <note>catalytic</note>
    </ligand>
</feature>
<comment type="caution">
    <text evidence="19">The sequence shown here is derived from an EMBL/GenBank/DDBJ whole genome shotgun (WGS) entry which is preliminary data.</text>
</comment>
<evidence type="ECO:0000256" key="6">
    <source>
        <dbReference type="ARBA" id="ARBA00022723"/>
    </source>
</evidence>
<dbReference type="InterPro" id="IPR027417">
    <property type="entry name" value="P-loop_NTPase"/>
</dbReference>
<evidence type="ECO:0000256" key="10">
    <source>
        <dbReference type="ARBA" id="ARBA00022840"/>
    </source>
</evidence>
<evidence type="ECO:0000256" key="12">
    <source>
        <dbReference type="ARBA" id="ARBA00023049"/>
    </source>
</evidence>
<keyword evidence="7 15" id="KW-0547">Nucleotide-binding</keyword>
<keyword evidence="9 15" id="KW-0862">Zinc</keyword>
<dbReference type="Pfam" id="PF01434">
    <property type="entry name" value="Peptidase_M41"/>
    <property type="match status" value="1"/>
</dbReference>
<dbReference type="PANTHER" id="PTHR23076:SF97">
    <property type="entry name" value="ATP-DEPENDENT ZINC METALLOPROTEASE YME1L1"/>
    <property type="match status" value="1"/>
</dbReference>
<dbReference type="InterPro" id="IPR000642">
    <property type="entry name" value="Peptidase_M41"/>
</dbReference>
<evidence type="ECO:0000313" key="19">
    <source>
        <dbReference type="EMBL" id="NHO64443.1"/>
    </source>
</evidence>
<keyword evidence="8 15" id="KW-0378">Hydrolase</keyword>
<protein>
    <recommendedName>
        <fullName evidence="15">ATP-dependent zinc metalloprotease FtsH</fullName>
        <ecNumber evidence="15">3.4.24.-</ecNumber>
    </recommendedName>
</protein>
<dbReference type="InterPro" id="IPR041569">
    <property type="entry name" value="AAA_lid_3"/>
</dbReference>
<dbReference type="FunFam" id="1.10.8.60:FF:000001">
    <property type="entry name" value="ATP-dependent zinc metalloprotease FtsH"/>
    <property type="match status" value="1"/>
</dbReference>
<feature type="binding site" evidence="15">
    <location>
        <begin position="222"/>
        <end position="229"/>
    </location>
    <ligand>
        <name>ATP</name>
        <dbReference type="ChEBI" id="CHEBI:30616"/>
    </ligand>
</feature>
<dbReference type="EC" id="3.4.24.-" evidence="15"/>
<dbReference type="InterPro" id="IPR003960">
    <property type="entry name" value="ATPase_AAA_CS"/>
</dbReference>
<dbReference type="InterPro" id="IPR003593">
    <property type="entry name" value="AAA+_ATPase"/>
</dbReference>
<dbReference type="Gene3D" id="3.30.720.210">
    <property type="match status" value="1"/>
</dbReference>
<comment type="function">
    <text evidence="15">Acts as a processive, ATP-dependent zinc metallopeptidase for both cytoplasmic and membrane proteins. Plays a role in the quality control of integral membrane proteins.</text>
</comment>
<dbReference type="PROSITE" id="PS00674">
    <property type="entry name" value="AAA"/>
    <property type="match status" value="1"/>
</dbReference>
<evidence type="ECO:0000256" key="7">
    <source>
        <dbReference type="ARBA" id="ARBA00022741"/>
    </source>
</evidence>
<dbReference type="InterPro" id="IPR003959">
    <property type="entry name" value="ATPase_AAA_core"/>
</dbReference>
<dbReference type="InterPro" id="IPR005936">
    <property type="entry name" value="FtsH"/>
</dbReference>
<evidence type="ECO:0000256" key="3">
    <source>
        <dbReference type="ARBA" id="ARBA00022475"/>
    </source>
</evidence>
<dbReference type="Pfam" id="PF06480">
    <property type="entry name" value="FtsH_ext"/>
    <property type="match status" value="1"/>
</dbReference>
<dbReference type="Pfam" id="PF00004">
    <property type="entry name" value="AAA"/>
    <property type="match status" value="1"/>
</dbReference>
<keyword evidence="5 15" id="KW-0812">Transmembrane</keyword>
<dbReference type="GO" id="GO:0030163">
    <property type="term" value="P:protein catabolic process"/>
    <property type="evidence" value="ECO:0007669"/>
    <property type="project" value="UniProtKB-UniRule"/>
</dbReference>